<evidence type="ECO:0000313" key="1">
    <source>
        <dbReference type="EMBL" id="JAD97557.1"/>
    </source>
</evidence>
<reference evidence="1" key="2">
    <citation type="journal article" date="2015" name="Data Brief">
        <title>Shoot transcriptome of the giant reed, Arundo donax.</title>
        <authorList>
            <person name="Barrero R.A."/>
            <person name="Guerrero F.D."/>
            <person name="Moolhuijzen P."/>
            <person name="Goolsby J.A."/>
            <person name="Tidwell J."/>
            <person name="Bellgard S.E."/>
            <person name="Bellgard M.I."/>
        </authorList>
    </citation>
    <scope>NUCLEOTIDE SEQUENCE</scope>
    <source>
        <tissue evidence="1">Shoot tissue taken approximately 20 cm above the soil surface</tissue>
    </source>
</reference>
<reference evidence="1" key="1">
    <citation type="submission" date="2014-09" db="EMBL/GenBank/DDBJ databases">
        <authorList>
            <person name="Magalhaes I.L.F."/>
            <person name="Oliveira U."/>
            <person name="Santos F.R."/>
            <person name="Vidigal T.H.D.A."/>
            <person name="Brescovit A.D."/>
            <person name="Santos A.J."/>
        </authorList>
    </citation>
    <scope>NUCLEOTIDE SEQUENCE</scope>
    <source>
        <tissue evidence="1">Shoot tissue taken approximately 20 cm above the soil surface</tissue>
    </source>
</reference>
<organism evidence="1">
    <name type="scientific">Arundo donax</name>
    <name type="common">Giant reed</name>
    <name type="synonym">Donax arundinaceus</name>
    <dbReference type="NCBI Taxonomy" id="35708"/>
    <lineage>
        <taxon>Eukaryota</taxon>
        <taxon>Viridiplantae</taxon>
        <taxon>Streptophyta</taxon>
        <taxon>Embryophyta</taxon>
        <taxon>Tracheophyta</taxon>
        <taxon>Spermatophyta</taxon>
        <taxon>Magnoliopsida</taxon>
        <taxon>Liliopsida</taxon>
        <taxon>Poales</taxon>
        <taxon>Poaceae</taxon>
        <taxon>PACMAD clade</taxon>
        <taxon>Arundinoideae</taxon>
        <taxon>Arundineae</taxon>
        <taxon>Arundo</taxon>
    </lineage>
</organism>
<dbReference type="EMBL" id="GBRH01200338">
    <property type="protein sequence ID" value="JAD97557.1"/>
    <property type="molecule type" value="Transcribed_RNA"/>
</dbReference>
<protein>
    <submittedName>
        <fullName evidence="1">Uncharacterized protein</fullName>
    </submittedName>
</protein>
<sequence length="33" mass="3685">MSRRDGALSVAGESLLINQCNKLKDKGFNLIHR</sequence>
<dbReference type="AlphaFoldDB" id="A0A0A9ENF1"/>
<accession>A0A0A9ENF1</accession>
<proteinExistence type="predicted"/>
<name>A0A0A9ENF1_ARUDO</name>